<evidence type="ECO:0000313" key="3">
    <source>
        <dbReference type="EMBL" id="KAF0918505.1"/>
    </source>
</evidence>
<gene>
    <name evidence="3" type="ORF">E2562_024769</name>
</gene>
<dbReference type="InterPro" id="IPR050898">
    <property type="entry name" value="Plant_acyltransferase"/>
</dbReference>
<comment type="similarity">
    <text evidence="1">Belongs to the plant acyltransferase family.</text>
</comment>
<protein>
    <submittedName>
        <fullName evidence="3">Uncharacterized protein</fullName>
    </submittedName>
</protein>
<dbReference type="InterPro" id="IPR023213">
    <property type="entry name" value="CAT-like_dom_sf"/>
</dbReference>
<evidence type="ECO:0000313" key="4">
    <source>
        <dbReference type="Proteomes" id="UP000479710"/>
    </source>
</evidence>
<organism evidence="3 4">
    <name type="scientific">Oryza meyeriana var. granulata</name>
    <dbReference type="NCBI Taxonomy" id="110450"/>
    <lineage>
        <taxon>Eukaryota</taxon>
        <taxon>Viridiplantae</taxon>
        <taxon>Streptophyta</taxon>
        <taxon>Embryophyta</taxon>
        <taxon>Tracheophyta</taxon>
        <taxon>Spermatophyta</taxon>
        <taxon>Magnoliopsida</taxon>
        <taxon>Liliopsida</taxon>
        <taxon>Poales</taxon>
        <taxon>Poaceae</taxon>
        <taxon>BOP clade</taxon>
        <taxon>Oryzoideae</taxon>
        <taxon>Oryzeae</taxon>
        <taxon>Oryzinae</taxon>
        <taxon>Oryza</taxon>
        <taxon>Oryza meyeriana</taxon>
    </lineage>
</organism>
<keyword evidence="2" id="KW-0808">Transferase</keyword>
<dbReference type="AlphaFoldDB" id="A0A6G1E063"/>
<dbReference type="Gene3D" id="3.30.559.10">
    <property type="entry name" value="Chloramphenicol acetyltransferase-like domain"/>
    <property type="match status" value="2"/>
</dbReference>
<evidence type="ECO:0000256" key="1">
    <source>
        <dbReference type="ARBA" id="ARBA00009861"/>
    </source>
</evidence>
<accession>A0A6G1E063</accession>
<dbReference type="Proteomes" id="UP000479710">
    <property type="component" value="Unassembled WGS sequence"/>
</dbReference>
<dbReference type="Pfam" id="PF02458">
    <property type="entry name" value="Transferase"/>
    <property type="match status" value="1"/>
</dbReference>
<name>A0A6G1E063_9ORYZ</name>
<comment type="caution">
    <text evidence="3">The sequence shown here is derived from an EMBL/GenBank/DDBJ whole genome shotgun (WGS) entry which is preliminary data.</text>
</comment>
<evidence type="ECO:0000256" key="2">
    <source>
        <dbReference type="ARBA" id="ARBA00022679"/>
    </source>
</evidence>
<dbReference type="PANTHER" id="PTHR31147">
    <property type="entry name" value="ACYL TRANSFERASE 4"/>
    <property type="match status" value="1"/>
</dbReference>
<dbReference type="OrthoDB" id="671439at2759"/>
<keyword evidence="4" id="KW-1185">Reference proteome</keyword>
<reference evidence="3 4" key="1">
    <citation type="submission" date="2019-11" db="EMBL/GenBank/DDBJ databases">
        <title>Whole genome sequence of Oryza granulata.</title>
        <authorList>
            <person name="Li W."/>
        </authorList>
    </citation>
    <scope>NUCLEOTIDE SEQUENCE [LARGE SCALE GENOMIC DNA]</scope>
    <source>
        <strain evidence="4">cv. Menghai</strain>
        <tissue evidence="3">Leaf</tissue>
    </source>
</reference>
<sequence length="445" mass="47884">MAMELPFTVHRSEPVLVGPASPTPCETKRLSDIDDQESLRYHVPGLFVYRGGGPSPCGRDNDPSDIIRVALSRALVQYYPLAGRLREVEGRKLVIDCNGKGVVFVKADADVRLAEMEAAAGGPGLRPPFPCVDQLVPDVRGSGASVFSCPLVAIQVTRLLCGGFIVGHGFNHSVCDAMGVVQFMNAVADLARGLPAPAIEPTWSRELLDARSPPAPAFPHREYDIVPVLPAPPRDGDHILRSFLFSSTDIAALKEAMPPELRGTATSFEVLAAFLWRARTAALAVPPDDEVRLVTVVGFRRIAALGLPSGYYGNTCAYATVVMTAGALRRCTLGDVVRLVQEAKATVTAEYVRSTADYLVLRRRPRLARSNLFVLTDVRRVGFDHVDFGWGVPVYGGPARALCTVSLLVNVKGGNGGDDVVAVPISLPSPAMERFTTELESFLKV</sequence>
<proteinExistence type="inferred from homology"/>
<dbReference type="EMBL" id="SPHZ02000005">
    <property type="protein sequence ID" value="KAF0918505.1"/>
    <property type="molecule type" value="Genomic_DNA"/>
</dbReference>
<dbReference type="GO" id="GO:0050734">
    <property type="term" value="F:hydroxycinnamoyltransferase activity"/>
    <property type="evidence" value="ECO:0007669"/>
    <property type="project" value="UniProtKB-ARBA"/>
</dbReference>
<dbReference type="PANTHER" id="PTHR31147:SF66">
    <property type="entry name" value="OS05G0315700 PROTEIN"/>
    <property type="match status" value="1"/>
</dbReference>